<name>A0A2P8E5N3_9ACTN</name>
<dbReference type="RefSeq" id="WP_106536963.1">
    <property type="nucleotide sequence ID" value="NZ_PYGE01000005.1"/>
</dbReference>
<feature type="transmembrane region" description="Helical" evidence="1">
    <location>
        <begin position="6"/>
        <end position="29"/>
    </location>
</feature>
<evidence type="ECO:0000313" key="3">
    <source>
        <dbReference type="Proteomes" id="UP000243528"/>
    </source>
</evidence>
<dbReference type="InterPro" id="IPR008407">
    <property type="entry name" value="Brnchd-chn_aa_trnsp_AzlD"/>
</dbReference>
<accession>A0A2P8E5N3</accession>
<dbReference type="AlphaFoldDB" id="A0A2P8E5N3"/>
<keyword evidence="1" id="KW-0472">Membrane</keyword>
<reference evidence="2 3" key="1">
    <citation type="submission" date="2018-03" db="EMBL/GenBank/DDBJ databases">
        <title>Genomic Encyclopedia of Archaeal and Bacterial Type Strains, Phase II (KMG-II): from individual species to whole genera.</title>
        <authorList>
            <person name="Goeker M."/>
        </authorList>
    </citation>
    <scope>NUCLEOTIDE SEQUENCE [LARGE SCALE GENOMIC DNA]</scope>
    <source>
        <strain evidence="2 3">DSM 45211</strain>
    </source>
</reference>
<keyword evidence="3" id="KW-1185">Reference proteome</keyword>
<evidence type="ECO:0000313" key="2">
    <source>
        <dbReference type="EMBL" id="PSL04778.1"/>
    </source>
</evidence>
<dbReference type="Proteomes" id="UP000243528">
    <property type="component" value="Unassembled WGS sequence"/>
</dbReference>
<keyword evidence="1" id="KW-0812">Transmembrane</keyword>
<comment type="caution">
    <text evidence="2">The sequence shown here is derived from an EMBL/GenBank/DDBJ whole genome shotgun (WGS) entry which is preliminary data.</text>
</comment>
<dbReference type="EMBL" id="PYGE01000005">
    <property type="protein sequence ID" value="PSL04778.1"/>
    <property type="molecule type" value="Genomic_DNA"/>
</dbReference>
<evidence type="ECO:0000256" key="1">
    <source>
        <dbReference type="SAM" id="Phobius"/>
    </source>
</evidence>
<dbReference type="Pfam" id="PF05437">
    <property type="entry name" value="AzlD"/>
    <property type="match status" value="1"/>
</dbReference>
<feature type="transmembrane region" description="Helical" evidence="1">
    <location>
        <begin position="81"/>
        <end position="104"/>
    </location>
</feature>
<gene>
    <name evidence="2" type="ORF">CLV30_105245</name>
</gene>
<organism evidence="2 3">
    <name type="scientific">Haloactinopolyspora alba</name>
    <dbReference type="NCBI Taxonomy" id="648780"/>
    <lineage>
        <taxon>Bacteria</taxon>
        <taxon>Bacillati</taxon>
        <taxon>Actinomycetota</taxon>
        <taxon>Actinomycetes</taxon>
        <taxon>Jiangellales</taxon>
        <taxon>Jiangellaceae</taxon>
        <taxon>Haloactinopolyspora</taxon>
    </lineage>
</organism>
<proteinExistence type="predicted"/>
<sequence>MIDTAHLVPAIIAFAAGTYALRAGGVFLRHRVSVTDEAEQVLDRAVVTLLTAVLLTAALFTTTELAGAARPTGVVAGGLAALARAPLVVVVVVAATTTGVLRLMGID</sequence>
<protein>
    <submittedName>
        <fullName evidence="2">Branched-subunit amino acid transport protein AzlD</fullName>
    </submittedName>
</protein>
<keyword evidence="1" id="KW-1133">Transmembrane helix</keyword>
<feature type="transmembrane region" description="Helical" evidence="1">
    <location>
        <begin position="41"/>
        <end position="61"/>
    </location>
</feature>